<name>A0A3L9DK81_9STRE</name>
<evidence type="ECO:0000313" key="5">
    <source>
        <dbReference type="Proteomes" id="UP000279194"/>
    </source>
</evidence>
<keyword evidence="1" id="KW-1133">Transmembrane helix</keyword>
<keyword evidence="1" id="KW-0812">Transmembrane</keyword>
<evidence type="ECO:0000313" key="4">
    <source>
        <dbReference type="EMBL" id="RLY01395.1"/>
    </source>
</evidence>
<evidence type="ECO:0000256" key="1">
    <source>
        <dbReference type="SAM" id="Phobius"/>
    </source>
</evidence>
<dbReference type="Pfam" id="PF13800">
    <property type="entry name" value="Sigma_reg_N"/>
    <property type="match status" value="1"/>
</dbReference>
<keyword evidence="5" id="KW-1185">Reference proteome</keyword>
<gene>
    <name evidence="4" type="ORF">EAF07_09700</name>
</gene>
<evidence type="ECO:0000259" key="2">
    <source>
        <dbReference type="Pfam" id="PF13791"/>
    </source>
</evidence>
<feature type="transmembrane region" description="Helical" evidence="1">
    <location>
        <begin position="20"/>
        <end position="41"/>
    </location>
</feature>
<dbReference type="InterPro" id="IPR025672">
    <property type="entry name" value="Sigma_reg_C_dom"/>
</dbReference>
<dbReference type="EMBL" id="RCVM01000029">
    <property type="protein sequence ID" value="RLY01395.1"/>
    <property type="molecule type" value="Genomic_DNA"/>
</dbReference>
<feature type="domain" description="Sigma factor regulator C-terminal" evidence="2">
    <location>
        <begin position="168"/>
        <end position="351"/>
    </location>
</feature>
<evidence type="ECO:0000259" key="3">
    <source>
        <dbReference type="Pfam" id="PF13800"/>
    </source>
</evidence>
<feature type="domain" description="Sigma factor regulator N-terminal" evidence="3">
    <location>
        <begin position="9"/>
        <end position="94"/>
    </location>
</feature>
<evidence type="ECO:0008006" key="6">
    <source>
        <dbReference type="Google" id="ProtNLM"/>
    </source>
</evidence>
<accession>A0A3L9DK81</accession>
<organism evidence="4 5">
    <name type="scientific">Streptococcus hillyeri</name>
    <dbReference type="NCBI Taxonomy" id="2282420"/>
    <lineage>
        <taxon>Bacteria</taxon>
        <taxon>Bacillati</taxon>
        <taxon>Bacillota</taxon>
        <taxon>Bacilli</taxon>
        <taxon>Lactobacillales</taxon>
        <taxon>Streptococcaceae</taxon>
        <taxon>Streptococcus</taxon>
    </lineage>
</organism>
<dbReference type="Pfam" id="PF13791">
    <property type="entry name" value="Sigma_reg_C"/>
    <property type="match status" value="1"/>
</dbReference>
<reference evidence="4 5" key="1">
    <citation type="submission" date="2018-10" db="EMBL/GenBank/DDBJ databases">
        <title>Streptococcus hillyeri sp. nov., isolated from equine tracheal sample.</title>
        <authorList>
            <person name="Macfadyen A.C."/>
            <person name="Waller A."/>
            <person name="Paterson G.K."/>
        </authorList>
    </citation>
    <scope>NUCLEOTIDE SEQUENCE [LARGE SCALE GENOMIC DNA]</scope>
    <source>
        <strain evidence="4 5">28462</strain>
    </source>
</reference>
<proteinExistence type="predicted"/>
<dbReference type="AlphaFoldDB" id="A0A3L9DK81"/>
<dbReference type="Proteomes" id="UP000279194">
    <property type="component" value="Unassembled WGS sequence"/>
</dbReference>
<comment type="caution">
    <text evidence="4">The sequence shown here is derived from an EMBL/GenBank/DDBJ whole genome shotgun (WGS) entry which is preliminary data.</text>
</comment>
<sequence length="363" mass="40883">MKTLSNFEKIAKKNKRKNTLRNILLSTILVLGILFATYMGLNYLTSRNGENIRDSYVLESEIAYPNISYSTWGYNATSQFTGNFYSDRFKDIDGIIVPFEPFEVSYSLRLLGGGNSSAGTMLGDDNHSKYTRGSSYKVPIFYNVNYDYNSKDSYVKVTQDIALTSEMSGQAVEMAITFDKGYTLEEIMEMIPDNLKINWYWIGTTSKYDTSTIQLSDTFGMTHNEEATMTYQQAKEWEKAAREATKKDKNPDLSKIDIGAPDSVDALTGLQNSYTIFQGYAKEALEKDYLGSTYGGADGSELDTKKDIKAYLKNNSDPKTAKFAGVILTGRAENFKQLENASWIYASNIGQSVEIQPYHHLEK</sequence>
<keyword evidence="1" id="KW-0472">Membrane</keyword>
<dbReference type="OrthoDB" id="1730160at2"/>
<dbReference type="RefSeq" id="WP_121836358.1">
    <property type="nucleotide sequence ID" value="NZ_CP163513.1"/>
</dbReference>
<dbReference type="InterPro" id="IPR029101">
    <property type="entry name" value="Sigma_reg_N"/>
</dbReference>
<protein>
    <recommendedName>
        <fullName evidence="6">Sigma factor regulator C-terminal domain-containing protein</fullName>
    </recommendedName>
</protein>